<feature type="domain" description="GmrSD restriction endonucleases C-terminal" evidence="1">
    <location>
        <begin position="98"/>
        <end position="236"/>
    </location>
</feature>
<comment type="caution">
    <text evidence="2">The sequence shown here is derived from an EMBL/GenBank/DDBJ whole genome shotgun (WGS) entry which is preliminary data.</text>
</comment>
<organism evidence="2 3">
    <name type="scientific">Cutibacterium namnetense</name>
    <dbReference type="NCBI Taxonomy" id="1574624"/>
    <lineage>
        <taxon>Bacteria</taxon>
        <taxon>Bacillati</taxon>
        <taxon>Actinomycetota</taxon>
        <taxon>Actinomycetes</taxon>
        <taxon>Propionibacteriales</taxon>
        <taxon>Propionibacteriaceae</taxon>
        <taxon>Cutibacterium</taxon>
    </lineage>
</organism>
<dbReference type="RefSeq" id="WP_115939464.1">
    <property type="nucleotide sequence ID" value="NZ_PCZS01000004.1"/>
</dbReference>
<keyword evidence="3" id="KW-1185">Reference proteome</keyword>
<evidence type="ECO:0000259" key="1">
    <source>
        <dbReference type="Pfam" id="PF07510"/>
    </source>
</evidence>
<sequence length="252" mass="27012">MRALRRKIMVVVAVSTVAVAVLVLARSLPFASGSTSPAATGHSGVRNVGAGTAMGALNRLPVKGKAPMTGYARARFGRAWTDDADQGLTSPWGHNGCDTRNDALARDLDQAHTRPGSRCVIVSGKLHDHYTGATLAWRRGRHTSTTVQIDHVVALGNAWITGAQKLSPLQRTALANDPLNLLAVDGPANEAKRDRDAATWLPPNKACRCDYVARQIAVKTKYQLWVTAAEKTAMARILHRCPTQTLPVGATR</sequence>
<evidence type="ECO:0000313" key="2">
    <source>
        <dbReference type="EMBL" id="REB68312.1"/>
    </source>
</evidence>
<accession>A0ABX9I7J2</accession>
<reference evidence="2 3" key="1">
    <citation type="submission" date="2017-09" db="EMBL/GenBank/DDBJ databases">
        <authorList>
            <person name="Bumgarner R.E."/>
        </authorList>
    </citation>
    <scope>NUCLEOTIDE SEQUENCE [LARGE SCALE GENOMIC DNA]</scope>
    <source>
        <strain evidence="2 3">T34998</strain>
    </source>
</reference>
<dbReference type="Proteomes" id="UP000256324">
    <property type="component" value="Unassembled WGS sequence"/>
</dbReference>
<dbReference type="EMBL" id="PCZS01000004">
    <property type="protein sequence ID" value="REB68312.1"/>
    <property type="molecule type" value="Genomic_DNA"/>
</dbReference>
<name>A0ABX9I7J2_9ACTN</name>
<dbReference type="Pfam" id="PF07510">
    <property type="entry name" value="GmrSD_C"/>
    <property type="match status" value="1"/>
</dbReference>
<dbReference type="InterPro" id="IPR011089">
    <property type="entry name" value="GmrSD_C"/>
</dbReference>
<protein>
    <submittedName>
        <fullName evidence="2">Deoxyribonuclease</fullName>
    </submittedName>
</protein>
<gene>
    <name evidence="2" type="ORF">CP880_10520</name>
</gene>
<evidence type="ECO:0000313" key="3">
    <source>
        <dbReference type="Proteomes" id="UP000256324"/>
    </source>
</evidence>
<dbReference type="PANTHER" id="PTHR24094">
    <property type="entry name" value="SECRETED PROTEIN"/>
    <property type="match status" value="1"/>
</dbReference>
<dbReference type="PANTHER" id="PTHR24094:SF15">
    <property type="entry name" value="AMP-DEPENDENT SYNTHETASE_LIGASE DOMAIN-CONTAINING PROTEIN-RELATED"/>
    <property type="match status" value="1"/>
</dbReference>
<proteinExistence type="predicted"/>